<reference evidence="1" key="2">
    <citation type="submission" date="2019-04" db="UniProtKB">
        <authorList>
            <consortium name="EnsemblPlants"/>
        </authorList>
    </citation>
    <scope>IDENTIFICATION</scope>
    <source>
        <strain evidence="1">cv. Heinz 1706</strain>
    </source>
</reference>
<accession>A0A494GA42</accession>
<reference evidence="1" key="1">
    <citation type="journal article" date="2012" name="Nature">
        <title>The tomato genome sequence provides insights into fleshy fruit evolution.</title>
        <authorList>
            <consortium name="Tomato Genome Consortium"/>
        </authorList>
    </citation>
    <scope>NUCLEOTIDE SEQUENCE [LARGE SCALE GENOMIC DNA]</scope>
    <source>
        <strain evidence="1">cv. Heinz 1706</strain>
    </source>
</reference>
<name>A0A494GA42_SOLLC</name>
<organism evidence="1">
    <name type="scientific">Solanum lycopersicum</name>
    <name type="common">Tomato</name>
    <name type="synonym">Lycopersicon esculentum</name>
    <dbReference type="NCBI Taxonomy" id="4081"/>
    <lineage>
        <taxon>Eukaryota</taxon>
        <taxon>Viridiplantae</taxon>
        <taxon>Streptophyta</taxon>
        <taxon>Embryophyta</taxon>
        <taxon>Tracheophyta</taxon>
        <taxon>Spermatophyta</taxon>
        <taxon>Magnoliopsida</taxon>
        <taxon>eudicotyledons</taxon>
        <taxon>Gunneridae</taxon>
        <taxon>Pentapetalae</taxon>
        <taxon>asterids</taxon>
        <taxon>lamiids</taxon>
        <taxon>Solanales</taxon>
        <taxon>Solanaceae</taxon>
        <taxon>Solanoideae</taxon>
        <taxon>Solaneae</taxon>
        <taxon>Solanum</taxon>
        <taxon>Solanum subgen. Lycopersicon</taxon>
    </lineage>
</organism>
<dbReference type="Proteomes" id="UP000004994">
    <property type="component" value="Unassembled WGS sequence"/>
</dbReference>
<proteinExistence type="predicted"/>
<sequence length="128" mass="14671">MKNVGEDEYLCLSVKIYGLSSDIVAKLFDESQAKENHREEDFEFSLVSENLDKSIVEFICEGQTKFQQSIFPLFNRDLSLKEIKKIPAGTYYMSKSEISEPLPGECKKKINRFCHEAMAEDSRSVTAE</sequence>
<dbReference type="AlphaFoldDB" id="A0A494GA42"/>
<dbReference type="EnsemblPlants" id="Solyc00g167800.1.1">
    <property type="protein sequence ID" value="Solyc00g167800.1.1"/>
    <property type="gene ID" value="Solyc00g167800.1"/>
</dbReference>
<protein>
    <submittedName>
        <fullName evidence="1">Uncharacterized protein</fullName>
    </submittedName>
</protein>
<evidence type="ECO:0000313" key="2">
    <source>
        <dbReference type="Proteomes" id="UP000004994"/>
    </source>
</evidence>
<evidence type="ECO:0000313" key="1">
    <source>
        <dbReference type="EnsemblPlants" id="Solyc00g167800.1.1"/>
    </source>
</evidence>
<keyword evidence="2" id="KW-1185">Reference proteome</keyword>
<dbReference type="PaxDb" id="4081-Solyc00g167800.1.1"/>
<dbReference type="Gramene" id="Solyc00g167800.1.1">
    <property type="protein sequence ID" value="Solyc00g167800.1.1"/>
    <property type="gene ID" value="Solyc00g167800.1"/>
</dbReference>
<dbReference type="InParanoid" id="A0A494GA42"/>